<protein>
    <submittedName>
        <fullName evidence="1">Uncharacterized protein</fullName>
    </submittedName>
</protein>
<dbReference type="Proteomes" id="UP000187209">
    <property type="component" value="Unassembled WGS sequence"/>
</dbReference>
<proteinExistence type="predicted"/>
<organism evidence="1 2">
    <name type="scientific">Stentor coeruleus</name>
    <dbReference type="NCBI Taxonomy" id="5963"/>
    <lineage>
        <taxon>Eukaryota</taxon>
        <taxon>Sar</taxon>
        <taxon>Alveolata</taxon>
        <taxon>Ciliophora</taxon>
        <taxon>Postciliodesmatophora</taxon>
        <taxon>Heterotrichea</taxon>
        <taxon>Heterotrichida</taxon>
        <taxon>Stentoridae</taxon>
        <taxon>Stentor</taxon>
    </lineage>
</organism>
<evidence type="ECO:0000313" key="2">
    <source>
        <dbReference type="Proteomes" id="UP000187209"/>
    </source>
</evidence>
<name>A0A1R2BAY3_9CILI</name>
<dbReference type="EMBL" id="MPUH01000784">
    <property type="protein sequence ID" value="OMJ73961.1"/>
    <property type="molecule type" value="Genomic_DNA"/>
</dbReference>
<accession>A0A1R2BAY3</accession>
<keyword evidence="2" id="KW-1185">Reference proteome</keyword>
<evidence type="ECO:0000313" key="1">
    <source>
        <dbReference type="EMBL" id="OMJ73961.1"/>
    </source>
</evidence>
<sequence length="73" mass="8204">MNNLNFGLALGFSGLFLNCATLYGKGAFRTFAHARSRSTPISQDFNDKFELYASCDDIYDLSEILPEETDKQN</sequence>
<reference evidence="1 2" key="1">
    <citation type="submission" date="2016-11" db="EMBL/GenBank/DDBJ databases">
        <title>The macronuclear genome of Stentor coeruleus: a giant cell with tiny introns.</title>
        <authorList>
            <person name="Slabodnick M."/>
            <person name="Ruby J.G."/>
            <person name="Reiff S.B."/>
            <person name="Swart E.C."/>
            <person name="Gosai S."/>
            <person name="Prabakaran S."/>
            <person name="Witkowska E."/>
            <person name="Larue G.E."/>
            <person name="Fisher S."/>
            <person name="Freeman R.M."/>
            <person name="Gunawardena J."/>
            <person name="Chu W."/>
            <person name="Stover N.A."/>
            <person name="Gregory B.D."/>
            <person name="Nowacki M."/>
            <person name="Derisi J."/>
            <person name="Roy S.W."/>
            <person name="Marshall W.F."/>
            <person name="Sood P."/>
        </authorList>
    </citation>
    <scope>NUCLEOTIDE SEQUENCE [LARGE SCALE GENOMIC DNA]</scope>
    <source>
        <strain evidence="1">WM001</strain>
    </source>
</reference>
<gene>
    <name evidence="1" type="ORF">SteCoe_27239</name>
</gene>
<comment type="caution">
    <text evidence="1">The sequence shown here is derived from an EMBL/GenBank/DDBJ whole genome shotgun (WGS) entry which is preliminary data.</text>
</comment>
<dbReference type="AlphaFoldDB" id="A0A1R2BAY3"/>